<dbReference type="SUPFAM" id="SSF74982">
    <property type="entry name" value="Small protein B (SmpB)"/>
    <property type="match status" value="1"/>
</dbReference>
<dbReference type="CDD" id="cd09294">
    <property type="entry name" value="SmpB"/>
    <property type="match status" value="1"/>
</dbReference>
<protein>
    <recommendedName>
        <fullName evidence="3">SsrA-binding protein</fullName>
    </recommendedName>
    <alternativeName>
        <fullName evidence="3">Small protein B</fullName>
    </alternativeName>
</protein>
<dbReference type="HAMAP" id="MF_00023">
    <property type="entry name" value="SmpB"/>
    <property type="match status" value="1"/>
</dbReference>
<sequence length="162" mass="18369">MAERGGSTLISHGRVAENRRARHDYSIEETLEAGLVLAGTEVKSLRTGRANIADAFAGAGRDGDLYLYNAYIPEWKQAVRAFAHETRQPRKLLLHKREANRLLSAITRDGMTLVPLFLYFNDRGFAKVQLGLAKGRKAHDKRQAIKEREWNRDKARVLRDKG</sequence>
<dbReference type="Pfam" id="PF01668">
    <property type="entry name" value="SmpB"/>
    <property type="match status" value="1"/>
</dbReference>
<dbReference type="PANTHER" id="PTHR30308:SF2">
    <property type="entry name" value="SSRA-BINDING PROTEIN"/>
    <property type="match status" value="1"/>
</dbReference>
<dbReference type="NCBIfam" id="NF003843">
    <property type="entry name" value="PRK05422.1"/>
    <property type="match status" value="1"/>
</dbReference>
<name>A0A512H6M8_9PROT</name>
<dbReference type="PANTHER" id="PTHR30308">
    <property type="entry name" value="TMRNA-BINDING COMPONENT OF TRANS-TRANSLATION TAGGING COMPLEX"/>
    <property type="match status" value="1"/>
</dbReference>
<dbReference type="InterPro" id="IPR023620">
    <property type="entry name" value="SmpB"/>
</dbReference>
<organism evidence="4 5">
    <name type="scientific">Pararhodospirillum oryzae</name>
    <dbReference type="NCBI Taxonomy" id="478448"/>
    <lineage>
        <taxon>Bacteria</taxon>
        <taxon>Pseudomonadati</taxon>
        <taxon>Pseudomonadota</taxon>
        <taxon>Alphaproteobacteria</taxon>
        <taxon>Rhodospirillales</taxon>
        <taxon>Rhodospirillaceae</taxon>
        <taxon>Pararhodospirillum</taxon>
    </lineage>
</organism>
<dbReference type="NCBIfam" id="TIGR00086">
    <property type="entry name" value="smpB"/>
    <property type="match status" value="1"/>
</dbReference>
<evidence type="ECO:0000313" key="4">
    <source>
        <dbReference type="EMBL" id="GEO81125.1"/>
    </source>
</evidence>
<gene>
    <name evidence="3 4" type="primary">smpB</name>
    <name evidence="4" type="ORF">ROR02_12560</name>
</gene>
<dbReference type="Gene3D" id="2.40.280.10">
    <property type="match status" value="1"/>
</dbReference>
<dbReference type="GO" id="GO:0003723">
    <property type="term" value="F:RNA binding"/>
    <property type="evidence" value="ECO:0007669"/>
    <property type="project" value="UniProtKB-UniRule"/>
</dbReference>
<dbReference type="EMBL" id="BJZO01000027">
    <property type="protein sequence ID" value="GEO81125.1"/>
    <property type="molecule type" value="Genomic_DNA"/>
</dbReference>
<accession>A0A512H6M8</accession>
<dbReference type="Proteomes" id="UP000321567">
    <property type="component" value="Unassembled WGS sequence"/>
</dbReference>
<evidence type="ECO:0000256" key="3">
    <source>
        <dbReference type="HAMAP-Rule" id="MF_00023"/>
    </source>
</evidence>
<comment type="function">
    <text evidence="3">Required for rescue of stalled ribosomes mediated by trans-translation. Binds to transfer-messenger RNA (tmRNA), required for stable association of tmRNA with ribosomes. tmRNA and SmpB together mimic tRNA shape, replacing the anticodon stem-loop with SmpB. tmRNA is encoded by the ssrA gene; the 2 termini fold to resemble tRNA(Ala) and it encodes a 'tag peptide', a short internal open reading frame. During trans-translation Ala-aminoacylated tmRNA acts like a tRNA, entering the A-site of stalled ribosomes, displacing the stalled mRNA. The ribosome then switches to translate the ORF on the tmRNA; the nascent peptide is terminated with the 'tag peptide' encoded by the tmRNA and targeted for degradation. The ribosome is freed to recommence translation, which seems to be the essential function of trans-translation.</text>
</comment>
<keyword evidence="5" id="KW-1185">Reference proteome</keyword>
<keyword evidence="1 3" id="KW-0963">Cytoplasm</keyword>
<comment type="subcellular location">
    <subcellularLocation>
        <location evidence="3">Cytoplasm</location>
    </subcellularLocation>
    <text evidence="3">The tmRNA-SmpB complex associates with stalled 70S ribosomes.</text>
</comment>
<dbReference type="RefSeq" id="WP_147163166.1">
    <property type="nucleotide sequence ID" value="NZ_BJZO01000027.1"/>
</dbReference>
<evidence type="ECO:0000256" key="2">
    <source>
        <dbReference type="ARBA" id="ARBA00022884"/>
    </source>
</evidence>
<dbReference type="OrthoDB" id="9805462at2"/>
<dbReference type="InterPro" id="IPR020081">
    <property type="entry name" value="SsrA-bd_prot_CS"/>
</dbReference>
<evidence type="ECO:0000256" key="1">
    <source>
        <dbReference type="ARBA" id="ARBA00022490"/>
    </source>
</evidence>
<proteinExistence type="inferred from homology"/>
<dbReference type="InterPro" id="IPR000037">
    <property type="entry name" value="SsrA-bd_prot"/>
</dbReference>
<keyword evidence="2 3" id="KW-0694">RNA-binding</keyword>
<dbReference type="GO" id="GO:0070930">
    <property type="term" value="P:trans-translation-dependent protein tagging"/>
    <property type="evidence" value="ECO:0007669"/>
    <property type="project" value="TreeGrafter"/>
</dbReference>
<dbReference type="GO" id="GO:0070929">
    <property type="term" value="P:trans-translation"/>
    <property type="evidence" value="ECO:0007669"/>
    <property type="project" value="UniProtKB-UniRule"/>
</dbReference>
<evidence type="ECO:0000313" key="5">
    <source>
        <dbReference type="Proteomes" id="UP000321567"/>
    </source>
</evidence>
<dbReference type="GO" id="GO:0005829">
    <property type="term" value="C:cytosol"/>
    <property type="evidence" value="ECO:0007669"/>
    <property type="project" value="TreeGrafter"/>
</dbReference>
<comment type="caution">
    <text evidence="4">The sequence shown here is derived from an EMBL/GenBank/DDBJ whole genome shotgun (WGS) entry which is preliminary data.</text>
</comment>
<dbReference type="PROSITE" id="PS01317">
    <property type="entry name" value="SSRP"/>
    <property type="match status" value="1"/>
</dbReference>
<comment type="similarity">
    <text evidence="3">Belongs to the SmpB family.</text>
</comment>
<reference evidence="4 5" key="1">
    <citation type="submission" date="2019-07" db="EMBL/GenBank/DDBJ databases">
        <title>Whole genome shotgun sequence of Rhodospirillum oryzae NBRC 107573.</title>
        <authorList>
            <person name="Hosoyama A."/>
            <person name="Uohara A."/>
            <person name="Ohji S."/>
            <person name="Ichikawa N."/>
        </authorList>
    </citation>
    <scope>NUCLEOTIDE SEQUENCE [LARGE SCALE GENOMIC DNA]</scope>
    <source>
        <strain evidence="4 5">NBRC 107573</strain>
    </source>
</reference>
<dbReference type="AlphaFoldDB" id="A0A512H6M8"/>